<evidence type="ECO:0000256" key="1">
    <source>
        <dbReference type="SAM" id="MobiDB-lite"/>
    </source>
</evidence>
<gene>
    <name evidence="2" type="ORF">K432DRAFT_188138</name>
</gene>
<feature type="compositionally biased region" description="Polar residues" evidence="1">
    <location>
        <begin position="155"/>
        <end position="164"/>
    </location>
</feature>
<feature type="region of interest" description="Disordered" evidence="1">
    <location>
        <begin position="95"/>
        <end position="173"/>
    </location>
</feature>
<dbReference type="EMBL" id="KV744864">
    <property type="protein sequence ID" value="OCK83323.1"/>
    <property type="molecule type" value="Genomic_DNA"/>
</dbReference>
<reference evidence="2 3" key="1">
    <citation type="journal article" date="2016" name="Nat. Commun.">
        <title>Ectomycorrhizal ecology is imprinted in the genome of the dominant symbiotic fungus Cenococcum geophilum.</title>
        <authorList>
            <consortium name="DOE Joint Genome Institute"/>
            <person name="Peter M."/>
            <person name="Kohler A."/>
            <person name="Ohm R.A."/>
            <person name="Kuo A."/>
            <person name="Krutzmann J."/>
            <person name="Morin E."/>
            <person name="Arend M."/>
            <person name="Barry K.W."/>
            <person name="Binder M."/>
            <person name="Choi C."/>
            <person name="Clum A."/>
            <person name="Copeland A."/>
            <person name="Grisel N."/>
            <person name="Haridas S."/>
            <person name="Kipfer T."/>
            <person name="LaButti K."/>
            <person name="Lindquist E."/>
            <person name="Lipzen A."/>
            <person name="Maire R."/>
            <person name="Meier B."/>
            <person name="Mihaltcheva S."/>
            <person name="Molinier V."/>
            <person name="Murat C."/>
            <person name="Poggeler S."/>
            <person name="Quandt C.A."/>
            <person name="Sperisen C."/>
            <person name="Tritt A."/>
            <person name="Tisserant E."/>
            <person name="Crous P.W."/>
            <person name="Henrissat B."/>
            <person name="Nehls U."/>
            <person name="Egli S."/>
            <person name="Spatafora J.W."/>
            <person name="Grigoriev I.V."/>
            <person name="Martin F.M."/>
        </authorList>
    </citation>
    <scope>NUCLEOTIDE SEQUENCE [LARGE SCALE GENOMIC DNA]</scope>
    <source>
        <strain evidence="2 3">CBS 459.81</strain>
    </source>
</reference>
<name>A0A8E2EGV3_9PEZI</name>
<accession>A0A8E2EGV3</accession>
<dbReference type="AlphaFoldDB" id="A0A8E2EGV3"/>
<protein>
    <submittedName>
        <fullName evidence="2">Uncharacterized protein</fullName>
    </submittedName>
</protein>
<feature type="compositionally biased region" description="Gly residues" evidence="1">
    <location>
        <begin position="97"/>
        <end position="110"/>
    </location>
</feature>
<dbReference type="Proteomes" id="UP000250266">
    <property type="component" value="Unassembled WGS sequence"/>
</dbReference>
<dbReference type="OrthoDB" id="10661016at2759"/>
<proteinExistence type="predicted"/>
<sequence length="229" mass="23196">MFVPNGITASFTDVQDPSLASFSGTTTISTMITASESGSTTSSLVPVIIGPAGFYWKPLPKPRLQFPPVPPMPTPPPGPKQSCFKIGGIFSIDCPPSGGGGVGGGGGGNPTPGDPNTTQKESDKASTGGDSSQTTLQSSSTQSSSSSSSSSSRSCIANSAQPTDGLTGRGEANSCSIDKSHVVYPEDFTNTGQTSAISNTLNTLVKDPSLIYASTGDTQDSLLDIASDY</sequence>
<organism evidence="2 3">
    <name type="scientific">Lepidopterella palustris CBS 459.81</name>
    <dbReference type="NCBI Taxonomy" id="1314670"/>
    <lineage>
        <taxon>Eukaryota</taxon>
        <taxon>Fungi</taxon>
        <taxon>Dikarya</taxon>
        <taxon>Ascomycota</taxon>
        <taxon>Pezizomycotina</taxon>
        <taxon>Dothideomycetes</taxon>
        <taxon>Pleosporomycetidae</taxon>
        <taxon>Mytilinidiales</taxon>
        <taxon>Argynnaceae</taxon>
        <taxon>Lepidopterella</taxon>
    </lineage>
</organism>
<feature type="compositionally biased region" description="Low complexity" evidence="1">
    <location>
        <begin position="131"/>
        <end position="154"/>
    </location>
</feature>
<evidence type="ECO:0000313" key="2">
    <source>
        <dbReference type="EMBL" id="OCK83323.1"/>
    </source>
</evidence>
<keyword evidence="3" id="KW-1185">Reference proteome</keyword>
<evidence type="ECO:0000313" key="3">
    <source>
        <dbReference type="Proteomes" id="UP000250266"/>
    </source>
</evidence>